<sequence length="374" mass="43630">MRSHKGYMEAQGVTVPFTMSIIIGSTKKLAILLPDREYTSQGPLFWYANQVYFGEGFDTLQFHYPTKDIEEQDLPMIVNEMIVSFLQKQDYDSIHFISMGMGSTIVAYLLTHQLYPNAHAVWFSPYIHDPNVLEALLNRPNRGLIFLGEMGDLIEEEGAQLIDEKDHLIVAHVAGGNDLLEEESPEFNIHNMGSMIQAIQQFIKKEEIELIEEKTKIQVYFRLYGDDFPLDEVTEKLGLEPTKTEKKGEEIIPPNGRVNPHFRRYYPDTCWEFDIGYEESIDLDEQLDKFMRSFRSKTFLINELREKYDLKSFIQVVLQVENGESPALRLNKKIIRFAHQIQTEFIDFDMYVMPYDENLRFESDGVNFKGRNMD</sequence>
<dbReference type="InterPro" id="IPR029058">
    <property type="entry name" value="AB_hydrolase_fold"/>
</dbReference>
<evidence type="ECO:0000313" key="2">
    <source>
        <dbReference type="Proteomes" id="UP000469125"/>
    </source>
</evidence>
<gene>
    <name evidence="1" type="ORF">GMD78_18470</name>
</gene>
<dbReference type="RefSeq" id="WP_155671075.1">
    <property type="nucleotide sequence ID" value="NZ_WOCA01000020.1"/>
</dbReference>
<proteinExistence type="predicted"/>
<dbReference type="Proteomes" id="UP000469125">
    <property type="component" value="Unassembled WGS sequence"/>
</dbReference>
<accession>A0A6N8FL40</accession>
<dbReference type="EMBL" id="WOCA01000020">
    <property type="protein sequence ID" value="MUK90362.1"/>
    <property type="molecule type" value="Genomic_DNA"/>
</dbReference>
<evidence type="ECO:0000313" key="1">
    <source>
        <dbReference type="EMBL" id="MUK90362.1"/>
    </source>
</evidence>
<protein>
    <submittedName>
        <fullName evidence="1">DUF4279 domain-containing protein</fullName>
    </submittedName>
</protein>
<dbReference type="SUPFAM" id="SSF53474">
    <property type="entry name" value="alpha/beta-Hydrolases"/>
    <property type="match status" value="1"/>
</dbReference>
<dbReference type="AlphaFoldDB" id="A0A6N8FL40"/>
<dbReference type="InterPro" id="IPR025459">
    <property type="entry name" value="DUF4279"/>
</dbReference>
<dbReference type="Pfam" id="PF14106">
    <property type="entry name" value="DUF4279"/>
    <property type="match status" value="1"/>
</dbReference>
<comment type="caution">
    <text evidence="1">The sequence shown here is derived from an EMBL/GenBank/DDBJ whole genome shotgun (WGS) entry which is preliminary data.</text>
</comment>
<name>A0A6N8FL40_9BACI</name>
<keyword evidence="2" id="KW-1185">Reference proteome</keyword>
<reference evidence="1 2" key="1">
    <citation type="submission" date="2019-11" db="EMBL/GenBank/DDBJ databases">
        <authorList>
            <person name="Li X."/>
        </authorList>
    </citation>
    <scope>NUCLEOTIDE SEQUENCE [LARGE SCALE GENOMIC DNA]</scope>
    <source>
        <strain evidence="1 2">L9</strain>
    </source>
</reference>
<organism evidence="1 2">
    <name type="scientific">Ornithinibacillus caprae</name>
    <dbReference type="NCBI Taxonomy" id="2678566"/>
    <lineage>
        <taxon>Bacteria</taxon>
        <taxon>Bacillati</taxon>
        <taxon>Bacillota</taxon>
        <taxon>Bacilli</taxon>
        <taxon>Bacillales</taxon>
        <taxon>Bacillaceae</taxon>
        <taxon>Ornithinibacillus</taxon>
    </lineage>
</organism>